<organism evidence="7 8">
    <name type="scientific">Lysobacter arvi</name>
    <dbReference type="NCBI Taxonomy" id="3038776"/>
    <lineage>
        <taxon>Bacteria</taxon>
        <taxon>Pseudomonadati</taxon>
        <taxon>Pseudomonadota</taxon>
        <taxon>Gammaproteobacteria</taxon>
        <taxon>Lysobacterales</taxon>
        <taxon>Lysobacteraceae</taxon>
        <taxon>Lysobacter</taxon>
    </lineage>
</organism>
<dbReference type="Gene3D" id="3.40.50.720">
    <property type="entry name" value="NAD(P)-binding Rossmann-like Domain"/>
    <property type="match status" value="1"/>
</dbReference>
<dbReference type="PANTHER" id="PTHR43401">
    <property type="entry name" value="L-THREONINE 3-DEHYDROGENASE"/>
    <property type="match status" value="1"/>
</dbReference>
<dbReference type="InterPro" id="IPR013149">
    <property type="entry name" value="ADH-like_C"/>
</dbReference>
<evidence type="ECO:0000259" key="6">
    <source>
        <dbReference type="SMART" id="SM00829"/>
    </source>
</evidence>
<feature type="transmembrane region" description="Helical" evidence="5">
    <location>
        <begin position="139"/>
        <end position="156"/>
    </location>
</feature>
<comment type="caution">
    <text evidence="7">The sequence shown here is derived from an EMBL/GenBank/DDBJ whole genome shotgun (WGS) entry which is preliminary data.</text>
</comment>
<keyword evidence="8" id="KW-1185">Reference proteome</keyword>
<dbReference type="InterPro" id="IPR013154">
    <property type="entry name" value="ADH-like_N"/>
</dbReference>
<keyword evidence="3" id="KW-0560">Oxidoreductase</keyword>
<dbReference type="PROSITE" id="PS00059">
    <property type="entry name" value="ADH_ZINC"/>
    <property type="match status" value="1"/>
</dbReference>
<dbReference type="Pfam" id="PF08240">
    <property type="entry name" value="ADH_N"/>
    <property type="match status" value="1"/>
</dbReference>
<dbReference type="InterPro" id="IPR050129">
    <property type="entry name" value="Zn_alcohol_dh"/>
</dbReference>
<accession>A0ABU1CBQ5</accession>
<dbReference type="EMBL" id="JARUHG010000001">
    <property type="protein sequence ID" value="MDR0182624.1"/>
    <property type="molecule type" value="Genomic_DNA"/>
</dbReference>
<evidence type="ECO:0000313" key="8">
    <source>
        <dbReference type="Proteomes" id="UP001233535"/>
    </source>
</evidence>
<keyword evidence="5" id="KW-0812">Transmembrane</keyword>
<dbReference type="InterPro" id="IPR020843">
    <property type="entry name" value="ER"/>
</dbReference>
<dbReference type="InterPro" id="IPR002328">
    <property type="entry name" value="ADH_Zn_CS"/>
</dbReference>
<keyword evidence="2 4" id="KW-0862">Zinc</keyword>
<keyword evidence="1 4" id="KW-0479">Metal-binding</keyword>
<evidence type="ECO:0000256" key="3">
    <source>
        <dbReference type="ARBA" id="ARBA00023002"/>
    </source>
</evidence>
<evidence type="ECO:0000313" key="7">
    <source>
        <dbReference type="EMBL" id="MDR0182624.1"/>
    </source>
</evidence>
<evidence type="ECO:0000256" key="4">
    <source>
        <dbReference type="RuleBase" id="RU361277"/>
    </source>
</evidence>
<dbReference type="RefSeq" id="WP_309261742.1">
    <property type="nucleotide sequence ID" value="NZ_JARUHG010000001.1"/>
</dbReference>
<dbReference type="PANTHER" id="PTHR43401:SF2">
    <property type="entry name" value="L-THREONINE 3-DEHYDROGENASE"/>
    <property type="match status" value="1"/>
</dbReference>
<dbReference type="Gene3D" id="3.90.180.10">
    <property type="entry name" value="Medium-chain alcohol dehydrogenases, catalytic domain"/>
    <property type="match status" value="2"/>
</dbReference>
<name>A0ABU1CBQ5_9GAMM</name>
<comment type="similarity">
    <text evidence="4">Belongs to the zinc-containing alcohol dehydrogenase family.</text>
</comment>
<evidence type="ECO:0000256" key="5">
    <source>
        <dbReference type="SAM" id="Phobius"/>
    </source>
</evidence>
<evidence type="ECO:0000256" key="1">
    <source>
        <dbReference type="ARBA" id="ARBA00022723"/>
    </source>
</evidence>
<dbReference type="SUPFAM" id="SSF50129">
    <property type="entry name" value="GroES-like"/>
    <property type="match status" value="1"/>
</dbReference>
<dbReference type="SUPFAM" id="SSF51735">
    <property type="entry name" value="NAD(P)-binding Rossmann-fold domains"/>
    <property type="match status" value="1"/>
</dbReference>
<keyword evidence="5" id="KW-0472">Membrane</keyword>
<sequence>MSAMRSAVFDGDGCVHVDHTPQPRPVHGEVRVRLHGCGVCASNLPVWAGRPWFRYPFEPGAPGHEGWGEIDEVGDGVEEWRIGDRVALLSGRAYAEYDVAPASALARLPSKFASHALPGEPLACAMNIWRRSDIRPGQVVAVVGVGFIGALLIQLANHAGARVVALSRRPFARDVARDCGASDVFPTDDVHAAIGAVNELSGGGCARVIEAAGEQATLDIASGISGEGGRLVIAGYHQDGPRQVDMQQWNWRGLDVINAHERDPAVAARGLREAMEALEDGRIDPFPLITHRFPLDRIGEAFQALSSRPDGFLKAAVIA</sequence>
<dbReference type="InterPro" id="IPR011032">
    <property type="entry name" value="GroES-like_sf"/>
</dbReference>
<gene>
    <name evidence="7" type="ORF">P8609_06520</name>
</gene>
<comment type="cofactor">
    <cofactor evidence="4">
        <name>Zn(2+)</name>
        <dbReference type="ChEBI" id="CHEBI:29105"/>
    </cofactor>
</comment>
<dbReference type="SMART" id="SM00829">
    <property type="entry name" value="PKS_ER"/>
    <property type="match status" value="1"/>
</dbReference>
<proteinExistence type="inferred from homology"/>
<dbReference type="InterPro" id="IPR036291">
    <property type="entry name" value="NAD(P)-bd_dom_sf"/>
</dbReference>
<dbReference type="Proteomes" id="UP001233535">
    <property type="component" value="Unassembled WGS sequence"/>
</dbReference>
<protein>
    <submittedName>
        <fullName evidence="7">Zinc-binding dehydrogenase</fullName>
    </submittedName>
</protein>
<reference evidence="7 8" key="1">
    <citation type="submission" date="2023-04" db="EMBL/GenBank/DDBJ databases">
        <title>Lysobacter sp. strain UC isolated from soil sample.</title>
        <authorList>
            <person name="Choksket S."/>
            <person name="Harshvardhan F."/>
            <person name="Rana R."/>
            <person name="Patil P.B."/>
            <person name="Korpole S."/>
        </authorList>
    </citation>
    <scope>NUCLEOTIDE SEQUENCE [LARGE SCALE GENOMIC DNA]</scope>
    <source>
        <strain evidence="7 8">UC</strain>
    </source>
</reference>
<feature type="domain" description="Enoyl reductase (ER)" evidence="6">
    <location>
        <begin position="13"/>
        <end position="317"/>
    </location>
</feature>
<dbReference type="CDD" id="cd08269">
    <property type="entry name" value="Zn_ADH9"/>
    <property type="match status" value="1"/>
</dbReference>
<keyword evidence="5" id="KW-1133">Transmembrane helix</keyword>
<evidence type="ECO:0000256" key="2">
    <source>
        <dbReference type="ARBA" id="ARBA00022833"/>
    </source>
</evidence>
<dbReference type="Pfam" id="PF00107">
    <property type="entry name" value="ADH_zinc_N"/>
    <property type="match status" value="1"/>
</dbReference>